<protein>
    <submittedName>
        <fullName evidence="1">Uncharacterized protein</fullName>
    </submittedName>
</protein>
<organism evidence="1">
    <name type="scientific">marine metagenome</name>
    <dbReference type="NCBI Taxonomy" id="408172"/>
    <lineage>
        <taxon>unclassified sequences</taxon>
        <taxon>metagenomes</taxon>
        <taxon>ecological metagenomes</taxon>
    </lineage>
</organism>
<proteinExistence type="predicted"/>
<accession>A0A382UYL5</accession>
<reference evidence="1" key="1">
    <citation type="submission" date="2018-05" db="EMBL/GenBank/DDBJ databases">
        <authorList>
            <person name="Lanie J.A."/>
            <person name="Ng W.-L."/>
            <person name="Kazmierczak K.M."/>
            <person name="Andrzejewski T.M."/>
            <person name="Davidsen T.M."/>
            <person name="Wayne K.J."/>
            <person name="Tettelin H."/>
            <person name="Glass J.I."/>
            <person name="Rusch D."/>
            <person name="Podicherti R."/>
            <person name="Tsui H.-C.T."/>
            <person name="Winkler M.E."/>
        </authorList>
    </citation>
    <scope>NUCLEOTIDE SEQUENCE</scope>
</reference>
<name>A0A382UYL5_9ZZZZ</name>
<evidence type="ECO:0000313" key="1">
    <source>
        <dbReference type="EMBL" id="SVD39352.1"/>
    </source>
</evidence>
<gene>
    <name evidence="1" type="ORF">METZ01_LOCUS392206</name>
</gene>
<dbReference type="AlphaFoldDB" id="A0A382UYL5"/>
<feature type="non-terminal residue" evidence="1">
    <location>
        <position position="57"/>
    </location>
</feature>
<dbReference type="EMBL" id="UINC01147812">
    <property type="protein sequence ID" value="SVD39352.1"/>
    <property type="molecule type" value="Genomic_DNA"/>
</dbReference>
<sequence length="57" mass="6414">MTLIENVDGDLNARMVANRLFGGEKGFKVLVYSQCLSDDLCIRYSDSDDTLLSNRLQ</sequence>